<sequence length="204" mass="21586">AGRSGRIGPAQGPLCSRTRMCPALPRVPCPAAGPSADAEGDAAAAQVAAVGGRSLVRGGVQFRPQVQGQAPGLLGFEHRLVLREDGVLEIAQLAVRRIEVRDRQTEPHAARFRRERADVERDGLAPALHRGGAGFRQFGQHGRVRAGHFVGVFDLRRRGGMQVGLGLPGLATGGQQAGRRRLHPVVVDGRGIARAQPALVHEAE</sequence>
<organism evidence="1 2">
    <name type="scientific">Corchorus olitorius</name>
    <dbReference type="NCBI Taxonomy" id="93759"/>
    <lineage>
        <taxon>Eukaryota</taxon>
        <taxon>Viridiplantae</taxon>
        <taxon>Streptophyta</taxon>
        <taxon>Embryophyta</taxon>
        <taxon>Tracheophyta</taxon>
        <taxon>Spermatophyta</taxon>
        <taxon>Magnoliopsida</taxon>
        <taxon>eudicotyledons</taxon>
        <taxon>Gunneridae</taxon>
        <taxon>Pentapetalae</taxon>
        <taxon>rosids</taxon>
        <taxon>malvids</taxon>
        <taxon>Malvales</taxon>
        <taxon>Malvaceae</taxon>
        <taxon>Grewioideae</taxon>
        <taxon>Apeibeae</taxon>
        <taxon>Corchorus</taxon>
    </lineage>
</organism>
<name>A0A1R3L0V4_9ROSI</name>
<protein>
    <submittedName>
        <fullName evidence="1">Uncharacterized protein</fullName>
    </submittedName>
</protein>
<proteinExistence type="predicted"/>
<evidence type="ECO:0000313" key="1">
    <source>
        <dbReference type="EMBL" id="OMP12930.1"/>
    </source>
</evidence>
<accession>A0A1R3L0V4</accession>
<gene>
    <name evidence="1" type="ORF">COLO4_02563</name>
</gene>
<keyword evidence="2" id="KW-1185">Reference proteome</keyword>
<feature type="non-terminal residue" evidence="1">
    <location>
        <position position="204"/>
    </location>
</feature>
<reference evidence="2" key="1">
    <citation type="submission" date="2013-09" db="EMBL/GenBank/DDBJ databases">
        <title>Corchorus olitorius genome sequencing.</title>
        <authorList>
            <person name="Alam M."/>
            <person name="Haque M.S."/>
            <person name="Islam M.S."/>
            <person name="Emdad E.M."/>
            <person name="Islam M.M."/>
            <person name="Ahmed B."/>
            <person name="Halim A."/>
            <person name="Hossen Q.M.M."/>
            <person name="Hossain M.Z."/>
            <person name="Ahmed R."/>
            <person name="Khan M.M."/>
            <person name="Islam R."/>
            <person name="Rashid M.M."/>
            <person name="Khan S.A."/>
            <person name="Rahman M.S."/>
            <person name="Alam M."/>
            <person name="Yahiya A.S."/>
            <person name="Khan M.S."/>
            <person name="Azam M.S."/>
            <person name="Haque T."/>
            <person name="Lashkar M.Z.H."/>
            <person name="Akhand A.I."/>
            <person name="Morshed G."/>
            <person name="Roy S."/>
            <person name="Uddin K.S."/>
            <person name="Rabeya T."/>
            <person name="Hossain A.S."/>
            <person name="Chowdhury A."/>
            <person name="Snigdha A.R."/>
            <person name="Mortoza M.S."/>
            <person name="Matin S.A."/>
            <person name="Hoque S.M.E."/>
            <person name="Islam M.K."/>
            <person name="Roy D.K."/>
            <person name="Haider R."/>
            <person name="Moosa M.M."/>
            <person name="Elias S.M."/>
            <person name="Hasan A.M."/>
            <person name="Jahan S."/>
            <person name="Shafiuddin M."/>
            <person name="Mahmood N."/>
            <person name="Shommy N.S."/>
        </authorList>
    </citation>
    <scope>NUCLEOTIDE SEQUENCE [LARGE SCALE GENOMIC DNA]</scope>
    <source>
        <strain evidence="2">cv. O-4</strain>
    </source>
</reference>
<evidence type="ECO:0000313" key="2">
    <source>
        <dbReference type="Proteomes" id="UP000187203"/>
    </source>
</evidence>
<dbReference type="EMBL" id="AWUE01005596">
    <property type="protein sequence ID" value="OMP12930.1"/>
    <property type="molecule type" value="Genomic_DNA"/>
</dbReference>
<feature type="non-terminal residue" evidence="1">
    <location>
        <position position="1"/>
    </location>
</feature>
<dbReference type="AlphaFoldDB" id="A0A1R3L0V4"/>
<dbReference type="Proteomes" id="UP000187203">
    <property type="component" value="Unassembled WGS sequence"/>
</dbReference>
<comment type="caution">
    <text evidence="1">The sequence shown here is derived from an EMBL/GenBank/DDBJ whole genome shotgun (WGS) entry which is preliminary data.</text>
</comment>